<comment type="caution">
    <text evidence="2">The sequence shown here is derived from an EMBL/GenBank/DDBJ whole genome shotgun (WGS) entry which is preliminary data.</text>
</comment>
<evidence type="ECO:0000313" key="2">
    <source>
        <dbReference type="EMBL" id="GBP60870.1"/>
    </source>
</evidence>
<accession>A0A4C1XCQ4</accession>
<protein>
    <submittedName>
        <fullName evidence="2">Uncharacterized protein</fullName>
    </submittedName>
</protein>
<name>A0A4C1XCQ4_EUMVA</name>
<dbReference type="Proteomes" id="UP000299102">
    <property type="component" value="Unassembled WGS sequence"/>
</dbReference>
<evidence type="ECO:0000256" key="1">
    <source>
        <dbReference type="SAM" id="MobiDB-lite"/>
    </source>
</evidence>
<gene>
    <name evidence="2" type="ORF">EVAR_26768_1</name>
</gene>
<proteinExistence type="predicted"/>
<feature type="region of interest" description="Disordered" evidence="1">
    <location>
        <begin position="167"/>
        <end position="190"/>
    </location>
</feature>
<dbReference type="AlphaFoldDB" id="A0A4C1XCQ4"/>
<sequence>MSCSITRRAIERGKKSSTLSVFYARFLPQRIPDFRANWYSPNWYRANNFSDSEKERCSMRSIFNTQSRPSRRLQIFYAPSHDIKKNTKLPSSGVLKKLRGNLKGIISRITLDQGKKAGNRFGVRLKAIRRAFSLRYPPSPRTCPGRSVSFRLPPSAAPAAPLAEALFPSRSRPLRASHAAHQSRPERRRQ</sequence>
<reference evidence="2 3" key="1">
    <citation type="journal article" date="2019" name="Commun. Biol.">
        <title>The bagworm genome reveals a unique fibroin gene that provides high tensile strength.</title>
        <authorList>
            <person name="Kono N."/>
            <person name="Nakamura H."/>
            <person name="Ohtoshi R."/>
            <person name="Tomita M."/>
            <person name="Numata K."/>
            <person name="Arakawa K."/>
        </authorList>
    </citation>
    <scope>NUCLEOTIDE SEQUENCE [LARGE SCALE GENOMIC DNA]</scope>
</reference>
<organism evidence="2 3">
    <name type="scientific">Eumeta variegata</name>
    <name type="common">Bagworm moth</name>
    <name type="synonym">Eumeta japonica</name>
    <dbReference type="NCBI Taxonomy" id="151549"/>
    <lineage>
        <taxon>Eukaryota</taxon>
        <taxon>Metazoa</taxon>
        <taxon>Ecdysozoa</taxon>
        <taxon>Arthropoda</taxon>
        <taxon>Hexapoda</taxon>
        <taxon>Insecta</taxon>
        <taxon>Pterygota</taxon>
        <taxon>Neoptera</taxon>
        <taxon>Endopterygota</taxon>
        <taxon>Lepidoptera</taxon>
        <taxon>Glossata</taxon>
        <taxon>Ditrysia</taxon>
        <taxon>Tineoidea</taxon>
        <taxon>Psychidae</taxon>
        <taxon>Oiketicinae</taxon>
        <taxon>Eumeta</taxon>
    </lineage>
</organism>
<keyword evidence="3" id="KW-1185">Reference proteome</keyword>
<dbReference type="EMBL" id="BGZK01000798">
    <property type="protein sequence ID" value="GBP60870.1"/>
    <property type="molecule type" value="Genomic_DNA"/>
</dbReference>
<evidence type="ECO:0000313" key="3">
    <source>
        <dbReference type="Proteomes" id="UP000299102"/>
    </source>
</evidence>